<dbReference type="AlphaFoldDB" id="A0A8J6C8C7"/>
<evidence type="ECO:0000256" key="1">
    <source>
        <dbReference type="SAM" id="MobiDB-lite"/>
    </source>
</evidence>
<evidence type="ECO:0008006" key="4">
    <source>
        <dbReference type="Google" id="ProtNLM"/>
    </source>
</evidence>
<dbReference type="InterPro" id="IPR011335">
    <property type="entry name" value="Restrct_endonuc-II-like"/>
</dbReference>
<protein>
    <recommendedName>
        <fullName evidence="4">YqaJ viral recombinase domain-containing protein</fullName>
    </recommendedName>
</protein>
<evidence type="ECO:0000313" key="2">
    <source>
        <dbReference type="EMBL" id="KAG8461796.1"/>
    </source>
</evidence>
<dbReference type="Proteomes" id="UP000751190">
    <property type="component" value="Unassembled WGS sequence"/>
</dbReference>
<dbReference type="Gene3D" id="3.90.320.10">
    <property type="match status" value="1"/>
</dbReference>
<dbReference type="InterPro" id="IPR011604">
    <property type="entry name" value="PDDEXK-like_dom_sf"/>
</dbReference>
<gene>
    <name evidence="2" type="ORF">KFE25_001414</name>
</gene>
<dbReference type="EMBL" id="JAGTXO010000024">
    <property type="protein sequence ID" value="KAG8461796.1"/>
    <property type="molecule type" value="Genomic_DNA"/>
</dbReference>
<feature type="region of interest" description="Disordered" evidence="1">
    <location>
        <begin position="379"/>
        <end position="400"/>
    </location>
</feature>
<name>A0A8J6C8C7_DIALT</name>
<reference evidence="2" key="1">
    <citation type="submission" date="2021-05" db="EMBL/GenBank/DDBJ databases">
        <title>The genome of the haptophyte Pavlova lutheri (Diacronema luteri, Pavlovales) - a model for lipid biosynthesis in eukaryotic algae.</title>
        <authorList>
            <person name="Hulatt C.J."/>
            <person name="Posewitz M.C."/>
        </authorList>
    </citation>
    <scope>NUCLEOTIDE SEQUENCE</scope>
    <source>
        <strain evidence="2">NIVA-4/92</strain>
    </source>
</reference>
<dbReference type="SUPFAM" id="SSF52980">
    <property type="entry name" value="Restriction endonuclease-like"/>
    <property type="match status" value="1"/>
</dbReference>
<proteinExistence type="predicted"/>
<accession>A0A8J6C8C7</accession>
<organism evidence="2 3">
    <name type="scientific">Diacronema lutheri</name>
    <name type="common">Unicellular marine alga</name>
    <name type="synonym">Monochrysis lutheri</name>
    <dbReference type="NCBI Taxonomy" id="2081491"/>
    <lineage>
        <taxon>Eukaryota</taxon>
        <taxon>Haptista</taxon>
        <taxon>Haptophyta</taxon>
        <taxon>Pavlovophyceae</taxon>
        <taxon>Pavlovales</taxon>
        <taxon>Pavlovaceae</taxon>
        <taxon>Diacronema</taxon>
    </lineage>
</organism>
<sequence length="620" mass="64941">MARAARAFCDVAVALRVDAILAEVPEDRPTGTPFLGGLLEFWNKRHGNSTAPATLALGDVREVAKRTADAAAGRADEVPAAGRPQVAARACAGAIGGGAGAAGASDAAPRALAGASGARTDGGPADARQLESRYGEASKLDLPQDSTTGCVLDAREAQDRARVPAAPDGTALRRVLDAVGAGAPAQRSPRWHDERWEEVTGSKVGDVVNDNAGVAHETLTDEYVHRRRREVRTKATTAGILGEAVALRKLAAAYGITVVCNLPMVRADPHDKSAPFAFSLDGLAILPENNEQVLVEVKTLTKADATAHEDGPPQPHRDQLQLGMHVLGVSKALYVQYLRHEDRIVVHVVTRGAGWLAFAQPRVQAFWARVVERRARLERARADHPAASRRHRRQQTPAGPPLVLALDGRIPAARAAALHAVAHGTASAAAVTAAAATGDATALQDAIAALRAPVGNAAIASAARAEGAAVERAIAYLGQPAGDAAARGTAEAAEEERTVDADICALLHQLGASVAHVHVEDADCVTREHWGGAVLAAAGDPSSDPAISSVIVAHIVRLAGFGVELPQSIRVAPSTAEWHEGWLDVQCVLLRTRRRGRRDDDFVAVVRRGVRRSPRAPCAL</sequence>
<dbReference type="GO" id="GO:0006281">
    <property type="term" value="P:DNA repair"/>
    <property type="evidence" value="ECO:0007669"/>
    <property type="project" value="UniProtKB-ARBA"/>
</dbReference>
<evidence type="ECO:0000313" key="3">
    <source>
        <dbReference type="Proteomes" id="UP000751190"/>
    </source>
</evidence>
<comment type="caution">
    <text evidence="2">The sequence shown here is derived from an EMBL/GenBank/DDBJ whole genome shotgun (WGS) entry which is preliminary data.</text>
</comment>
<keyword evidence="3" id="KW-1185">Reference proteome</keyword>